<proteinExistence type="predicted"/>
<dbReference type="EMBL" id="MU277244">
    <property type="protein sequence ID" value="KAI0057662.1"/>
    <property type="molecule type" value="Genomic_DNA"/>
</dbReference>
<organism evidence="1 2">
    <name type="scientific">Artomyces pyxidatus</name>
    <dbReference type="NCBI Taxonomy" id="48021"/>
    <lineage>
        <taxon>Eukaryota</taxon>
        <taxon>Fungi</taxon>
        <taxon>Dikarya</taxon>
        <taxon>Basidiomycota</taxon>
        <taxon>Agaricomycotina</taxon>
        <taxon>Agaricomycetes</taxon>
        <taxon>Russulales</taxon>
        <taxon>Auriscalpiaceae</taxon>
        <taxon>Artomyces</taxon>
    </lineage>
</organism>
<keyword evidence="2" id="KW-1185">Reference proteome</keyword>
<accession>A0ACB8SN70</accession>
<dbReference type="Proteomes" id="UP000814140">
    <property type="component" value="Unassembled WGS sequence"/>
</dbReference>
<evidence type="ECO:0000313" key="2">
    <source>
        <dbReference type="Proteomes" id="UP000814140"/>
    </source>
</evidence>
<name>A0ACB8SN70_9AGAM</name>
<reference evidence="1" key="2">
    <citation type="journal article" date="2022" name="New Phytol.">
        <title>Evolutionary transition to the ectomycorrhizal habit in the genomes of a hyperdiverse lineage of mushroom-forming fungi.</title>
        <authorList>
            <person name="Looney B."/>
            <person name="Miyauchi S."/>
            <person name="Morin E."/>
            <person name="Drula E."/>
            <person name="Courty P.E."/>
            <person name="Kohler A."/>
            <person name="Kuo A."/>
            <person name="LaButti K."/>
            <person name="Pangilinan J."/>
            <person name="Lipzen A."/>
            <person name="Riley R."/>
            <person name="Andreopoulos W."/>
            <person name="He G."/>
            <person name="Johnson J."/>
            <person name="Nolan M."/>
            <person name="Tritt A."/>
            <person name="Barry K.W."/>
            <person name="Grigoriev I.V."/>
            <person name="Nagy L.G."/>
            <person name="Hibbett D."/>
            <person name="Henrissat B."/>
            <person name="Matheny P.B."/>
            <person name="Labbe J."/>
            <person name="Martin F.M."/>
        </authorList>
    </citation>
    <scope>NUCLEOTIDE SEQUENCE</scope>
    <source>
        <strain evidence="1">HHB10654</strain>
    </source>
</reference>
<reference evidence="1" key="1">
    <citation type="submission" date="2021-03" db="EMBL/GenBank/DDBJ databases">
        <authorList>
            <consortium name="DOE Joint Genome Institute"/>
            <person name="Ahrendt S."/>
            <person name="Looney B.P."/>
            <person name="Miyauchi S."/>
            <person name="Morin E."/>
            <person name="Drula E."/>
            <person name="Courty P.E."/>
            <person name="Chicoki N."/>
            <person name="Fauchery L."/>
            <person name="Kohler A."/>
            <person name="Kuo A."/>
            <person name="Labutti K."/>
            <person name="Pangilinan J."/>
            <person name="Lipzen A."/>
            <person name="Riley R."/>
            <person name="Andreopoulos W."/>
            <person name="He G."/>
            <person name="Johnson J."/>
            <person name="Barry K.W."/>
            <person name="Grigoriev I.V."/>
            <person name="Nagy L."/>
            <person name="Hibbett D."/>
            <person name="Henrissat B."/>
            <person name="Matheny P.B."/>
            <person name="Labbe J."/>
            <person name="Martin F."/>
        </authorList>
    </citation>
    <scope>NUCLEOTIDE SEQUENCE</scope>
    <source>
        <strain evidence="1">HHB10654</strain>
    </source>
</reference>
<comment type="caution">
    <text evidence="1">The sequence shown here is derived from an EMBL/GenBank/DDBJ whole genome shotgun (WGS) entry which is preliminary data.</text>
</comment>
<sequence>MKVLCIGAGYSGIVAGIRFSQKVPNLDLTIYEKAAGIGGVWYANKYPGIGCDVPSLCYQLAYEEYMQWSSFYSPGHEILAYLRRIVDTFKLMRYIRLSHELVHARWDESTGKWRLRIRRVDSLASTSEEFEDDADVLFLATGAFNRPSWPKVEGLNEFQGRLVHSALWDVSEGHRWEDGVKDWGEKSIGVIGNGSSGIQIVAALQPRVASIFNFVRSPTWISGSFAIKKLLELLDREPDITDLHGGRARCFQIHPRLQEIQTSARGRSNPVSHVTIRGSEQQKALAKALKEEMTRKLASKPGLAEELIPDWSAGYRRLTPGAGYLEALCEENAVLETTPIARITPAGVALSDGSHRRLDVLICATGFDMTYQYPFPVLGRDGRALSERWDKRPEAYLAIAVDGFPNMFLSAGPNSGVNAGSLLAIFERQVLYAVSATLTMQRQRIRSMEVQPQAVRDWIDYVDGRN</sequence>
<gene>
    <name evidence="1" type="ORF">BV25DRAFT_1359705</name>
</gene>
<evidence type="ECO:0000313" key="1">
    <source>
        <dbReference type="EMBL" id="KAI0057662.1"/>
    </source>
</evidence>
<protein>
    <submittedName>
        <fullName evidence="1">FAD/NAD(P)-binding domain-containing protein</fullName>
    </submittedName>
</protein>